<feature type="compositionally biased region" description="Polar residues" evidence="1">
    <location>
        <begin position="8"/>
        <end position="21"/>
    </location>
</feature>
<proteinExistence type="predicted"/>
<gene>
    <name evidence="2" type="ORF">DY000_02009685</name>
</gene>
<feature type="compositionally biased region" description="Low complexity" evidence="1">
    <location>
        <begin position="62"/>
        <end position="72"/>
    </location>
</feature>
<name>A0ABQ7C3Y6_BRACR</name>
<accession>A0ABQ7C3Y6</accession>
<sequence>MHLLQASAPLTPSRSNENLPLTSERVHHAPFTRLRTTVRPNEPYKTRSYSEQPVTPDPPPHTVDLTPMKSEL</sequence>
<keyword evidence="3" id="KW-1185">Reference proteome</keyword>
<dbReference type="EMBL" id="QGKV02000832">
    <property type="protein sequence ID" value="KAF3545897.1"/>
    <property type="molecule type" value="Genomic_DNA"/>
</dbReference>
<evidence type="ECO:0000313" key="3">
    <source>
        <dbReference type="Proteomes" id="UP000266723"/>
    </source>
</evidence>
<comment type="caution">
    <text evidence="2">The sequence shown here is derived from an EMBL/GenBank/DDBJ whole genome shotgun (WGS) entry which is preliminary data.</text>
</comment>
<protein>
    <submittedName>
        <fullName evidence="2">Uncharacterized protein</fullName>
    </submittedName>
</protein>
<organism evidence="2 3">
    <name type="scientific">Brassica cretica</name>
    <name type="common">Mustard</name>
    <dbReference type="NCBI Taxonomy" id="69181"/>
    <lineage>
        <taxon>Eukaryota</taxon>
        <taxon>Viridiplantae</taxon>
        <taxon>Streptophyta</taxon>
        <taxon>Embryophyta</taxon>
        <taxon>Tracheophyta</taxon>
        <taxon>Spermatophyta</taxon>
        <taxon>Magnoliopsida</taxon>
        <taxon>eudicotyledons</taxon>
        <taxon>Gunneridae</taxon>
        <taxon>Pentapetalae</taxon>
        <taxon>rosids</taxon>
        <taxon>malvids</taxon>
        <taxon>Brassicales</taxon>
        <taxon>Brassicaceae</taxon>
        <taxon>Brassiceae</taxon>
        <taxon>Brassica</taxon>
    </lineage>
</organism>
<evidence type="ECO:0000256" key="1">
    <source>
        <dbReference type="SAM" id="MobiDB-lite"/>
    </source>
</evidence>
<dbReference type="Proteomes" id="UP000266723">
    <property type="component" value="Unassembled WGS sequence"/>
</dbReference>
<reference evidence="2 3" key="1">
    <citation type="journal article" date="2020" name="BMC Genomics">
        <title>Intraspecific diversification of the crop wild relative Brassica cretica Lam. using demographic model selection.</title>
        <authorList>
            <person name="Kioukis A."/>
            <person name="Michalopoulou V.A."/>
            <person name="Briers L."/>
            <person name="Pirintsos S."/>
            <person name="Studholme D.J."/>
            <person name="Pavlidis P."/>
            <person name="Sarris P.F."/>
        </authorList>
    </citation>
    <scope>NUCLEOTIDE SEQUENCE [LARGE SCALE GENOMIC DNA]</scope>
    <source>
        <strain evidence="3">cv. PFS-1207/04</strain>
    </source>
</reference>
<feature type="region of interest" description="Disordered" evidence="1">
    <location>
        <begin position="1"/>
        <end position="72"/>
    </location>
</feature>
<evidence type="ECO:0000313" key="2">
    <source>
        <dbReference type="EMBL" id="KAF3545897.1"/>
    </source>
</evidence>